<evidence type="ECO:0000256" key="6">
    <source>
        <dbReference type="ARBA" id="ARBA00022898"/>
    </source>
</evidence>
<dbReference type="InterPro" id="IPR015424">
    <property type="entry name" value="PyrdxlP-dep_Trfase"/>
</dbReference>
<dbReference type="RefSeq" id="WP_277444261.1">
    <property type="nucleotide sequence ID" value="NZ_JAKOAV010000019.1"/>
</dbReference>
<dbReference type="Pfam" id="PF00155">
    <property type="entry name" value="Aminotran_1_2"/>
    <property type="match status" value="1"/>
</dbReference>
<comment type="caution">
    <text evidence="11">The sequence shown here is derived from an EMBL/GenBank/DDBJ whole genome shotgun (WGS) entry which is preliminary data.</text>
</comment>
<reference evidence="11" key="1">
    <citation type="submission" date="2022-02" db="EMBL/GenBank/DDBJ databases">
        <authorList>
            <person name="Leng L."/>
        </authorList>
    </citation>
    <scope>NUCLEOTIDE SEQUENCE</scope>
    <source>
        <strain evidence="11">JI</strain>
    </source>
</reference>
<dbReference type="SUPFAM" id="SSF53383">
    <property type="entry name" value="PLP-dependent transferases"/>
    <property type="match status" value="1"/>
</dbReference>
<evidence type="ECO:0000256" key="3">
    <source>
        <dbReference type="ARBA" id="ARBA00004953"/>
    </source>
</evidence>
<keyword evidence="7 11" id="KW-0456">Lyase</keyword>
<dbReference type="InterPro" id="IPR004838">
    <property type="entry name" value="NHTrfase_class1_PyrdxlP-BS"/>
</dbReference>
<proteinExistence type="predicted"/>
<evidence type="ECO:0000256" key="7">
    <source>
        <dbReference type="ARBA" id="ARBA00023239"/>
    </source>
</evidence>
<dbReference type="InterPro" id="IPR004839">
    <property type="entry name" value="Aminotransferase_I/II_large"/>
</dbReference>
<protein>
    <recommendedName>
        <fullName evidence="4">threonine-phosphate decarboxylase</fullName>
        <ecNumber evidence="4">4.1.1.81</ecNumber>
    </recommendedName>
    <alternativeName>
        <fullName evidence="8">L-threonine-O-3-phosphate decarboxylase</fullName>
    </alternativeName>
</protein>
<accession>A0A9X4GZI9</accession>
<evidence type="ECO:0000256" key="1">
    <source>
        <dbReference type="ARBA" id="ARBA00001933"/>
    </source>
</evidence>
<dbReference type="CDD" id="cd00609">
    <property type="entry name" value="AAT_like"/>
    <property type="match status" value="1"/>
</dbReference>
<evidence type="ECO:0000256" key="4">
    <source>
        <dbReference type="ARBA" id="ARBA00012285"/>
    </source>
</evidence>
<dbReference type="Gene3D" id="3.40.640.10">
    <property type="entry name" value="Type I PLP-dependent aspartate aminotransferase-like (Major domain)"/>
    <property type="match status" value="1"/>
</dbReference>
<evidence type="ECO:0000313" key="12">
    <source>
        <dbReference type="Proteomes" id="UP001154312"/>
    </source>
</evidence>
<dbReference type="GO" id="GO:0009236">
    <property type="term" value="P:cobalamin biosynthetic process"/>
    <property type="evidence" value="ECO:0007669"/>
    <property type="project" value="UniProtKB-KW"/>
</dbReference>
<dbReference type="PANTHER" id="PTHR42885">
    <property type="entry name" value="HISTIDINOL-PHOSPHATE AMINOTRANSFERASE-RELATED"/>
    <property type="match status" value="1"/>
</dbReference>
<evidence type="ECO:0000259" key="10">
    <source>
        <dbReference type="Pfam" id="PF00155"/>
    </source>
</evidence>
<dbReference type="EC" id="4.1.1.81" evidence="4"/>
<evidence type="ECO:0000313" key="11">
    <source>
        <dbReference type="EMBL" id="MDF9408855.1"/>
    </source>
</evidence>
<dbReference type="InterPro" id="IPR015421">
    <property type="entry name" value="PyrdxlP-dep_Trfase_major"/>
</dbReference>
<dbReference type="Gene3D" id="3.90.1150.10">
    <property type="entry name" value="Aspartate Aminotransferase, domain 1"/>
    <property type="match status" value="1"/>
</dbReference>
<dbReference type="InterPro" id="IPR015422">
    <property type="entry name" value="PyrdxlP-dep_Trfase_small"/>
</dbReference>
<keyword evidence="5" id="KW-0169">Cobalamin biosynthesis</keyword>
<evidence type="ECO:0000256" key="5">
    <source>
        <dbReference type="ARBA" id="ARBA00022573"/>
    </source>
</evidence>
<evidence type="ECO:0000256" key="2">
    <source>
        <dbReference type="ARBA" id="ARBA00003444"/>
    </source>
</evidence>
<keyword evidence="12" id="KW-1185">Reference proteome</keyword>
<dbReference type="InterPro" id="IPR005860">
    <property type="entry name" value="CobD"/>
</dbReference>
<sequence>MVNRGIRDEINKIKTVVHGGNWREASLQYGRTPDEMLDFSLNVNPLGPPAAVLDCLKRNLKTIQRYPDPDNRGLRETLTGYLGVRAENVMAGNGSMEILHLLMQTLKPRRALIFEPTFGEYRRVSQISGAEISTVFLKRQDGFRLNPEVVSDNLSGEELVFLCNPNNPTGYLIPEDALREITEICRCREVFLVVDESFLDFLPEWRKLTLCAKAVDADNMLVLRSLTKFFAMPGLRLGVAVANPALILALNNVRDPWNVNILAQMAGEVALKEYDYMESSRALIQQEKDFLAGRLADLGLNPFPAAANFLLVDISARGRTAQDLAGPAGRRGILMRDCSSFPGLGPDYIRLAVKDHDSNSTLLRVLAEILHPEEK</sequence>
<dbReference type="Proteomes" id="UP001154312">
    <property type="component" value="Unassembled WGS sequence"/>
</dbReference>
<comment type="pathway">
    <text evidence="3">Cofactor biosynthesis; adenosylcobalamin biosynthesis.</text>
</comment>
<feature type="domain" description="Aminotransferase class I/classII large" evidence="10">
    <location>
        <begin position="35"/>
        <end position="359"/>
    </location>
</feature>
<keyword evidence="6" id="KW-0663">Pyridoxal phosphate</keyword>
<dbReference type="GO" id="GO:0030170">
    <property type="term" value="F:pyridoxal phosphate binding"/>
    <property type="evidence" value="ECO:0007669"/>
    <property type="project" value="InterPro"/>
</dbReference>
<name>A0A9X4GZI9_9FIRM</name>
<dbReference type="PROSITE" id="PS00105">
    <property type="entry name" value="AA_TRANSFER_CLASS_1"/>
    <property type="match status" value="1"/>
</dbReference>
<dbReference type="AlphaFoldDB" id="A0A9X4GZI9"/>
<comment type="cofactor">
    <cofactor evidence="1">
        <name>pyridoxal 5'-phosphate</name>
        <dbReference type="ChEBI" id="CHEBI:597326"/>
    </cofactor>
</comment>
<gene>
    <name evidence="11" type="primary">cobD</name>
    <name evidence="11" type="ORF">L7E55_10890</name>
</gene>
<evidence type="ECO:0000256" key="9">
    <source>
        <dbReference type="ARBA" id="ARBA00048531"/>
    </source>
</evidence>
<dbReference type="GO" id="GO:0048472">
    <property type="term" value="F:threonine-phosphate decarboxylase activity"/>
    <property type="evidence" value="ECO:0007669"/>
    <property type="project" value="UniProtKB-EC"/>
</dbReference>
<evidence type="ECO:0000256" key="8">
    <source>
        <dbReference type="ARBA" id="ARBA00029996"/>
    </source>
</evidence>
<dbReference type="NCBIfam" id="TIGR01140">
    <property type="entry name" value="L_thr_O3P_dcar"/>
    <property type="match status" value="1"/>
</dbReference>
<dbReference type="EMBL" id="JAKOAV010000019">
    <property type="protein sequence ID" value="MDF9408855.1"/>
    <property type="molecule type" value="Genomic_DNA"/>
</dbReference>
<organism evidence="11 12">
    <name type="scientific">Pelotomaculum isophthalicicum JI</name>
    <dbReference type="NCBI Taxonomy" id="947010"/>
    <lineage>
        <taxon>Bacteria</taxon>
        <taxon>Bacillati</taxon>
        <taxon>Bacillota</taxon>
        <taxon>Clostridia</taxon>
        <taxon>Eubacteriales</taxon>
        <taxon>Desulfotomaculaceae</taxon>
        <taxon>Pelotomaculum</taxon>
    </lineage>
</organism>
<dbReference type="PANTHER" id="PTHR42885:SF1">
    <property type="entry name" value="THREONINE-PHOSPHATE DECARBOXYLASE"/>
    <property type="match status" value="1"/>
</dbReference>
<comment type="catalytic activity">
    <reaction evidence="9">
        <text>O-phospho-L-threonine + H(+) = (R)-1-aminopropan-2-yl phosphate + CO2</text>
        <dbReference type="Rhea" id="RHEA:11492"/>
        <dbReference type="ChEBI" id="CHEBI:15378"/>
        <dbReference type="ChEBI" id="CHEBI:16526"/>
        <dbReference type="ChEBI" id="CHEBI:58563"/>
        <dbReference type="ChEBI" id="CHEBI:58675"/>
        <dbReference type="EC" id="4.1.1.81"/>
    </reaction>
</comment>
<comment type="function">
    <text evidence="2">Decarboxylates L-threonine-O-3-phosphate to yield (R)-1-amino-2-propanol O-2-phosphate, the precursor for the linkage between the nucleotide loop and the corrin ring in cobalamin.</text>
</comment>